<evidence type="ECO:0000256" key="1">
    <source>
        <dbReference type="SAM" id="MobiDB-lite"/>
    </source>
</evidence>
<name>A0A6B8RJN9_9BACL</name>
<sequence length="68" mass="7691">MSDQTKNESTPVEPKKMTLKDAIRNKLSQNKQAQMNEKNNPSLKAGNMEAKSQMTKKINNQRRRTGGS</sequence>
<organism evidence="2 3">
    <name type="scientific">Paenibacillus psychroresistens</name>
    <dbReference type="NCBI Taxonomy" id="1778678"/>
    <lineage>
        <taxon>Bacteria</taxon>
        <taxon>Bacillati</taxon>
        <taxon>Bacillota</taxon>
        <taxon>Bacilli</taxon>
        <taxon>Bacillales</taxon>
        <taxon>Paenibacillaceae</taxon>
        <taxon>Paenibacillus</taxon>
    </lineage>
</organism>
<keyword evidence="3" id="KW-1185">Reference proteome</keyword>
<feature type="compositionally biased region" description="Polar residues" evidence="1">
    <location>
        <begin position="1"/>
        <end position="10"/>
    </location>
</feature>
<feature type="region of interest" description="Disordered" evidence="1">
    <location>
        <begin position="1"/>
        <end position="68"/>
    </location>
</feature>
<gene>
    <name evidence="2" type="ORF">EHS13_18150</name>
</gene>
<reference evidence="3" key="1">
    <citation type="submission" date="2018-11" db="EMBL/GenBank/DDBJ databases">
        <title>Complete genome sequence of Paenibacillus sp. ML311-T8.</title>
        <authorList>
            <person name="Nam Y.-D."/>
            <person name="Kang J."/>
            <person name="Chung W.-H."/>
            <person name="Park Y.S."/>
        </authorList>
    </citation>
    <scope>NUCLEOTIDE SEQUENCE [LARGE SCALE GENOMIC DNA]</scope>
    <source>
        <strain evidence="3">ML311-T8</strain>
    </source>
</reference>
<protein>
    <submittedName>
        <fullName evidence="2">Uncharacterized protein</fullName>
    </submittedName>
</protein>
<dbReference type="OrthoDB" id="2665387at2"/>
<feature type="compositionally biased region" description="Basic and acidic residues" evidence="1">
    <location>
        <begin position="13"/>
        <end position="24"/>
    </location>
</feature>
<dbReference type="EMBL" id="CP034235">
    <property type="protein sequence ID" value="QGQ96661.1"/>
    <property type="molecule type" value="Genomic_DNA"/>
</dbReference>
<evidence type="ECO:0000313" key="3">
    <source>
        <dbReference type="Proteomes" id="UP000426246"/>
    </source>
</evidence>
<proteinExistence type="predicted"/>
<evidence type="ECO:0000313" key="2">
    <source>
        <dbReference type="EMBL" id="QGQ96661.1"/>
    </source>
</evidence>
<dbReference type="RefSeq" id="WP_155701734.1">
    <property type="nucleotide sequence ID" value="NZ_CP034235.1"/>
</dbReference>
<feature type="compositionally biased region" description="Polar residues" evidence="1">
    <location>
        <begin position="26"/>
        <end position="42"/>
    </location>
</feature>
<feature type="compositionally biased region" description="Basic residues" evidence="1">
    <location>
        <begin position="59"/>
        <end position="68"/>
    </location>
</feature>
<accession>A0A6B8RJN9</accession>
<dbReference type="AlphaFoldDB" id="A0A6B8RJN9"/>
<dbReference type="Proteomes" id="UP000426246">
    <property type="component" value="Chromosome"/>
</dbReference>
<dbReference type="KEGG" id="ppsc:EHS13_18150"/>